<evidence type="ECO:0000313" key="1">
    <source>
        <dbReference type="EMBL" id="MFC1573345.1"/>
    </source>
</evidence>
<name>A0ABV6YLY0_UNCEI</name>
<evidence type="ECO:0000313" key="2">
    <source>
        <dbReference type="Proteomes" id="UP001593833"/>
    </source>
</evidence>
<gene>
    <name evidence="1" type="ORF">ACFL6M_07080</name>
</gene>
<dbReference type="Proteomes" id="UP001593833">
    <property type="component" value="Unassembled WGS sequence"/>
</dbReference>
<dbReference type="EMBL" id="JBHPKH010000130">
    <property type="protein sequence ID" value="MFC1573345.1"/>
    <property type="molecule type" value="Genomic_DNA"/>
</dbReference>
<proteinExistence type="predicted"/>
<protein>
    <recommendedName>
        <fullName evidence="3">DinB-like domain-containing protein</fullName>
    </recommendedName>
</protein>
<sequence length="111" mass="12184">MNSELATAFRRNNDANLVILRNIPKGAQPTKARLVTALKASEAAIARFLEEIERAQTVKGWNGPPAGFLGYLIAHEAHHRALAVLSLRLSGKKPARDVIYSVWNWGKKGAL</sequence>
<keyword evidence="2" id="KW-1185">Reference proteome</keyword>
<accession>A0ABV6YLY0</accession>
<dbReference type="Gene3D" id="1.20.120.450">
    <property type="entry name" value="dinb family like domain"/>
    <property type="match status" value="1"/>
</dbReference>
<reference evidence="1 2" key="1">
    <citation type="submission" date="2024-09" db="EMBL/GenBank/DDBJ databases">
        <authorList>
            <person name="D'Angelo T."/>
        </authorList>
    </citation>
    <scope>NUCLEOTIDE SEQUENCE [LARGE SCALE GENOMIC DNA]</scope>
    <source>
        <strain evidence="1">SAG AM-320-E07</strain>
    </source>
</reference>
<evidence type="ECO:0008006" key="3">
    <source>
        <dbReference type="Google" id="ProtNLM"/>
    </source>
</evidence>
<dbReference type="InterPro" id="IPR034660">
    <property type="entry name" value="DinB/YfiT-like"/>
</dbReference>
<dbReference type="SUPFAM" id="SSF109854">
    <property type="entry name" value="DinB/YfiT-like putative metalloenzymes"/>
    <property type="match status" value="1"/>
</dbReference>
<organism evidence="1 2">
    <name type="scientific">Eiseniibacteriota bacterium</name>
    <dbReference type="NCBI Taxonomy" id="2212470"/>
    <lineage>
        <taxon>Bacteria</taxon>
        <taxon>Candidatus Eiseniibacteriota</taxon>
    </lineage>
</organism>
<comment type="caution">
    <text evidence="1">The sequence shown here is derived from an EMBL/GenBank/DDBJ whole genome shotgun (WGS) entry which is preliminary data.</text>
</comment>